<evidence type="ECO:0000256" key="3">
    <source>
        <dbReference type="ARBA" id="ARBA00022617"/>
    </source>
</evidence>
<keyword evidence="7" id="KW-1133">Transmembrane helix</keyword>
<dbReference type="CDD" id="cd11058">
    <property type="entry name" value="CYP60B-like"/>
    <property type="match status" value="1"/>
</dbReference>
<dbReference type="InterPro" id="IPR002401">
    <property type="entry name" value="Cyt_P450_E_grp-I"/>
</dbReference>
<evidence type="ECO:0000256" key="7">
    <source>
        <dbReference type="SAM" id="Phobius"/>
    </source>
</evidence>
<keyword evidence="7" id="KW-0472">Membrane</keyword>
<evidence type="ECO:0000313" key="9">
    <source>
        <dbReference type="Proteomes" id="UP000294847"/>
    </source>
</evidence>
<comment type="similarity">
    <text evidence="2">Belongs to the cytochrome P450 family.</text>
</comment>
<keyword evidence="5 6" id="KW-0408">Iron</keyword>
<dbReference type="PANTHER" id="PTHR24305">
    <property type="entry name" value="CYTOCHROME P450"/>
    <property type="match status" value="1"/>
</dbReference>
<dbReference type="GO" id="GO:0005506">
    <property type="term" value="F:iron ion binding"/>
    <property type="evidence" value="ECO:0007669"/>
    <property type="project" value="InterPro"/>
</dbReference>
<dbReference type="AlphaFoldDB" id="A0A4P7NM17"/>
<dbReference type="InterPro" id="IPR050121">
    <property type="entry name" value="Cytochrome_P450_monoxygenase"/>
</dbReference>
<evidence type="ECO:0008006" key="10">
    <source>
        <dbReference type="Google" id="ProtNLM"/>
    </source>
</evidence>
<accession>A0A4P7NM17</accession>
<sequence>MSIPQALGLGVLLVLGYLASVAIYRLYFHPLAKLPGPRLYAITSLPFLVRDKILGTWVMSTTELHAKYGRMVRFAPDRVSVDGSIGWSDIYQRRPNLPEFDKDIRTYQVGRLGLLPALRDDHRRQRRTVAHAFSVTALKEQETYVQTHLDFFIGRMHEFAAKDADVDISNWLNYLTFDIVGDLALGEPFGCMANGGYHPFVSMIFDTAKANAMGNFMDNFKFLSPLVKLMGKKELRRNMAIIEMAAATTEKRIALGPDARKDFMTYLLRKSKDGEGLTHPEILTNSRVLIVAGSETTATALCGLIFYLSRTPQAYRRLVEEIRSSFTSEDQITMQTLEGLPYLNACLEEILRIYPPAADTPPRISPGAEVGGYYIPEGNVVSIYQWATHHNPDNFVNPLTFAPERWLPRSNPFYESIYDKDNKAAFRPFAVGPRDCVGKNLAYSEMRLVISRLLWNFDVTLVPGQDDWMKRQKVFLLIEKDDLFVKLKPVKRS</sequence>
<dbReference type="EMBL" id="CP034208">
    <property type="protein sequence ID" value="QBZ63042.1"/>
    <property type="molecule type" value="Genomic_DNA"/>
</dbReference>
<dbReference type="GO" id="GO:0004497">
    <property type="term" value="F:monooxygenase activity"/>
    <property type="evidence" value="ECO:0007669"/>
    <property type="project" value="InterPro"/>
</dbReference>
<comment type="cofactor">
    <cofactor evidence="1 6">
        <name>heme</name>
        <dbReference type="ChEBI" id="CHEBI:30413"/>
    </cofactor>
</comment>
<dbReference type="InterPro" id="IPR001128">
    <property type="entry name" value="Cyt_P450"/>
</dbReference>
<dbReference type="Pfam" id="PF00067">
    <property type="entry name" value="p450"/>
    <property type="match status" value="1"/>
</dbReference>
<gene>
    <name evidence="8" type="ORF">PoMZ_11935</name>
</gene>
<proteinExistence type="inferred from homology"/>
<keyword evidence="3 6" id="KW-0349">Heme</keyword>
<dbReference type="GO" id="GO:0016705">
    <property type="term" value="F:oxidoreductase activity, acting on paired donors, with incorporation or reduction of molecular oxygen"/>
    <property type="evidence" value="ECO:0007669"/>
    <property type="project" value="InterPro"/>
</dbReference>
<protein>
    <recommendedName>
        <fullName evidence="10">Isotrichodermin C-15 hydroxylase</fullName>
    </recommendedName>
</protein>
<evidence type="ECO:0000256" key="2">
    <source>
        <dbReference type="ARBA" id="ARBA00010617"/>
    </source>
</evidence>
<keyword evidence="4 6" id="KW-0479">Metal-binding</keyword>
<name>A0A4P7NM17_PYROR</name>
<dbReference type="Proteomes" id="UP000294847">
    <property type="component" value="Chromosome 5"/>
</dbReference>
<dbReference type="InterPro" id="IPR036396">
    <property type="entry name" value="Cyt_P450_sf"/>
</dbReference>
<dbReference type="GO" id="GO:0020037">
    <property type="term" value="F:heme binding"/>
    <property type="evidence" value="ECO:0007669"/>
    <property type="project" value="InterPro"/>
</dbReference>
<organism evidence="8 9">
    <name type="scientific">Pyricularia oryzae</name>
    <name type="common">Rice blast fungus</name>
    <name type="synonym">Magnaporthe oryzae</name>
    <dbReference type="NCBI Taxonomy" id="318829"/>
    <lineage>
        <taxon>Eukaryota</taxon>
        <taxon>Fungi</taxon>
        <taxon>Dikarya</taxon>
        <taxon>Ascomycota</taxon>
        <taxon>Pezizomycotina</taxon>
        <taxon>Sordariomycetes</taxon>
        <taxon>Sordariomycetidae</taxon>
        <taxon>Magnaporthales</taxon>
        <taxon>Pyriculariaceae</taxon>
        <taxon>Pyricularia</taxon>
    </lineage>
</organism>
<dbReference type="PRINTS" id="PR00463">
    <property type="entry name" value="EP450I"/>
</dbReference>
<reference evidence="8 9" key="1">
    <citation type="journal article" date="2019" name="Mol. Biol. Evol.">
        <title>Blast fungal genomes show frequent chromosomal changes, gene gains and losses, and effector gene turnover.</title>
        <authorList>
            <person name="Gomez Luciano L.B."/>
            <person name="Jason Tsai I."/>
            <person name="Chuma I."/>
            <person name="Tosa Y."/>
            <person name="Chen Y.H."/>
            <person name="Li J.Y."/>
            <person name="Li M.Y."/>
            <person name="Jade Lu M.Y."/>
            <person name="Nakayashiki H."/>
            <person name="Li W.H."/>
        </authorList>
    </citation>
    <scope>NUCLEOTIDE SEQUENCE [LARGE SCALE GENOMIC DNA]</scope>
    <source>
        <strain evidence="8">MZ5-1-6</strain>
    </source>
</reference>
<evidence type="ECO:0000256" key="1">
    <source>
        <dbReference type="ARBA" id="ARBA00001971"/>
    </source>
</evidence>
<dbReference type="PANTHER" id="PTHR24305:SF210">
    <property type="entry name" value="CYTOCHROME P450 MONOOXYGENASE ASQL-RELATED"/>
    <property type="match status" value="1"/>
</dbReference>
<evidence type="ECO:0000313" key="8">
    <source>
        <dbReference type="EMBL" id="QBZ63042.1"/>
    </source>
</evidence>
<evidence type="ECO:0000256" key="6">
    <source>
        <dbReference type="PIRSR" id="PIRSR602401-1"/>
    </source>
</evidence>
<evidence type="ECO:0000256" key="5">
    <source>
        <dbReference type="ARBA" id="ARBA00023004"/>
    </source>
</evidence>
<dbReference type="SUPFAM" id="SSF48264">
    <property type="entry name" value="Cytochrome P450"/>
    <property type="match status" value="1"/>
</dbReference>
<feature type="transmembrane region" description="Helical" evidence="7">
    <location>
        <begin position="6"/>
        <end position="28"/>
    </location>
</feature>
<feature type="binding site" description="axial binding residue" evidence="6">
    <location>
        <position position="436"/>
    </location>
    <ligand>
        <name>heme</name>
        <dbReference type="ChEBI" id="CHEBI:30413"/>
    </ligand>
    <ligandPart>
        <name>Fe</name>
        <dbReference type="ChEBI" id="CHEBI:18248"/>
    </ligandPart>
</feature>
<dbReference type="Gene3D" id="1.10.630.10">
    <property type="entry name" value="Cytochrome P450"/>
    <property type="match status" value="1"/>
</dbReference>
<dbReference type="PRINTS" id="PR00385">
    <property type="entry name" value="P450"/>
</dbReference>
<keyword evidence="7" id="KW-0812">Transmembrane</keyword>
<evidence type="ECO:0000256" key="4">
    <source>
        <dbReference type="ARBA" id="ARBA00022723"/>
    </source>
</evidence>